<proteinExistence type="predicted"/>
<evidence type="ECO:0000313" key="1">
    <source>
        <dbReference type="EMBL" id="GFR45461.1"/>
    </source>
</evidence>
<comment type="caution">
    <text evidence="1">The sequence shown here is derived from an EMBL/GenBank/DDBJ whole genome shotgun (WGS) entry which is preliminary data.</text>
</comment>
<protein>
    <submittedName>
        <fullName evidence="1">Uncharacterized protein</fullName>
    </submittedName>
</protein>
<evidence type="ECO:0000313" key="2">
    <source>
        <dbReference type="Proteomes" id="UP001054857"/>
    </source>
</evidence>
<organism evidence="1 2">
    <name type="scientific">Astrephomene gubernaculifera</name>
    <dbReference type="NCBI Taxonomy" id="47775"/>
    <lineage>
        <taxon>Eukaryota</taxon>
        <taxon>Viridiplantae</taxon>
        <taxon>Chlorophyta</taxon>
        <taxon>core chlorophytes</taxon>
        <taxon>Chlorophyceae</taxon>
        <taxon>CS clade</taxon>
        <taxon>Chlamydomonadales</taxon>
        <taxon>Astrephomenaceae</taxon>
        <taxon>Astrephomene</taxon>
    </lineage>
</organism>
<dbReference type="AlphaFoldDB" id="A0AAD3DP44"/>
<accession>A0AAD3DP44</accession>
<reference evidence="1 2" key="1">
    <citation type="journal article" date="2021" name="Sci. Rep.">
        <title>Genome sequencing of the multicellular alga Astrephomene provides insights into convergent evolution of germ-soma differentiation.</title>
        <authorList>
            <person name="Yamashita S."/>
            <person name="Yamamoto K."/>
            <person name="Matsuzaki R."/>
            <person name="Suzuki S."/>
            <person name="Yamaguchi H."/>
            <person name="Hirooka S."/>
            <person name="Minakuchi Y."/>
            <person name="Miyagishima S."/>
            <person name="Kawachi M."/>
            <person name="Toyoda A."/>
            <person name="Nozaki H."/>
        </authorList>
    </citation>
    <scope>NUCLEOTIDE SEQUENCE [LARGE SCALE GENOMIC DNA]</scope>
    <source>
        <strain evidence="1 2">NIES-4017</strain>
    </source>
</reference>
<dbReference type="Proteomes" id="UP001054857">
    <property type="component" value="Unassembled WGS sequence"/>
</dbReference>
<keyword evidence="2" id="KW-1185">Reference proteome</keyword>
<dbReference type="EMBL" id="BMAR01000010">
    <property type="protein sequence ID" value="GFR45461.1"/>
    <property type="molecule type" value="Genomic_DNA"/>
</dbReference>
<gene>
    <name evidence="1" type="ORF">Agub_g6858</name>
</gene>
<name>A0AAD3DP44_9CHLO</name>
<dbReference type="SUPFAM" id="SSF52047">
    <property type="entry name" value="RNI-like"/>
    <property type="match status" value="1"/>
</dbReference>
<sequence length="707" mass="76473">MAKLSNFGSDSCFTQPATPKLVLVFQCVLANIELDPTDKLTFRHVCRAARDLHDQHARTVRFKANSLQGPSALNLLSSDDVAAAIRGILARGCRPTTMIIEKPPPPYKLLHETKLLTFLTSWAEAASVTDLLLYIDLPLTPAVVSAIANLSPKLARVVLVCGEDDQALPAPPTDDLAAAAAAGEELLRLLGPRLTRLELRMFDGSQYAWPTRAFRGLSYCTALKELELAFFDDLLPSDGVPADLLLLQSIAPLSGLRSLQLTDDCHRRGWPRVEPPTPAERLASAPALESCLSGLTALTRLEMHLARLQHYPNRQGYAGVYYHVGGLDDQILELQRQEQPAVAATLEAAAAAESRALAAAARCMPGLVELRTPAVVHAADLSTLTTLTYLRCGLISMPGEAAAAVPRDAASGYKIVVPPQLQRLETHAPLPVRTAAALRAPPVEGVDQVPCSLMAGGRLWGCNASPWCLDFSDDAEQQGSLTADAVDALRRAVAALSGFRFRPFMHVSWRPDEEERGVRVRMKYNDSVEPPRAPDGSNGSHCRAWLGELACLELEALCLDGFTMSPVDILGLGRCMTSVQVLDLRGCDYSVASLPLLAGMQRLRELQLSIEFWQYSDAWSDRQEIMAAFLGLTSPLTTPTGGPGGALQNPGIEGSSHVGPLPKLQLISIVCKEGSEPEIALLEDAVTPAREEFRRWNAYGRLEVTSG</sequence>